<dbReference type="OrthoDB" id="8680240at2"/>
<dbReference type="InterPro" id="IPR008920">
    <property type="entry name" value="TF_FadR/GntR_C"/>
</dbReference>
<dbReference type="PROSITE" id="PS50949">
    <property type="entry name" value="HTH_GNTR"/>
    <property type="match status" value="1"/>
</dbReference>
<keyword evidence="3" id="KW-0804">Transcription</keyword>
<dbReference type="InterPro" id="IPR036390">
    <property type="entry name" value="WH_DNA-bd_sf"/>
</dbReference>
<keyword evidence="1" id="KW-0805">Transcription regulation</keyword>
<dbReference type="CDD" id="cd07377">
    <property type="entry name" value="WHTH_GntR"/>
    <property type="match status" value="1"/>
</dbReference>
<dbReference type="Pfam" id="PF07729">
    <property type="entry name" value="FCD"/>
    <property type="match status" value="1"/>
</dbReference>
<dbReference type="Gene3D" id="1.10.10.10">
    <property type="entry name" value="Winged helix-like DNA-binding domain superfamily/Winged helix DNA-binding domain"/>
    <property type="match status" value="1"/>
</dbReference>
<dbReference type="RefSeq" id="WP_139638255.1">
    <property type="nucleotide sequence ID" value="NZ_VDLX02000040.1"/>
</dbReference>
<organism evidence="4 5">
    <name type="scientific">Nonomuraea phyllanthi</name>
    <dbReference type="NCBI Taxonomy" id="2219224"/>
    <lineage>
        <taxon>Bacteria</taxon>
        <taxon>Bacillati</taxon>
        <taxon>Actinomycetota</taxon>
        <taxon>Actinomycetes</taxon>
        <taxon>Streptosporangiales</taxon>
        <taxon>Streptosporangiaceae</taxon>
        <taxon>Nonomuraea</taxon>
    </lineage>
</organism>
<dbReference type="Proteomes" id="UP000312512">
    <property type="component" value="Unassembled WGS sequence"/>
</dbReference>
<dbReference type="Gene3D" id="1.20.120.530">
    <property type="entry name" value="GntR ligand-binding domain-like"/>
    <property type="match status" value="1"/>
</dbReference>
<evidence type="ECO:0000256" key="3">
    <source>
        <dbReference type="ARBA" id="ARBA00023163"/>
    </source>
</evidence>
<sequence length="212" mass="23497">MSQSGAPLRRDVAEHITGRIVDGRLPAAARVNEVHLAAELGVSRTPLREALVELADRGLLVAEPNRGFRVPPLDLDEARKLYPLVGELEALALRWTAPQDLLGLLDRLEQQAEQMEAVLEGGGDLSVLDDNWHGLLLSACANAHLMRLIVQTKPLLKRYDVLYFGGPERARRSLDEHRRILAAIRAQDLNEAARQLTQNWANGAAYLGCRPR</sequence>
<dbReference type="SUPFAM" id="SSF48008">
    <property type="entry name" value="GntR ligand-binding domain-like"/>
    <property type="match status" value="1"/>
</dbReference>
<evidence type="ECO:0000256" key="2">
    <source>
        <dbReference type="ARBA" id="ARBA00023125"/>
    </source>
</evidence>
<dbReference type="SMART" id="SM00345">
    <property type="entry name" value="HTH_GNTR"/>
    <property type="match status" value="1"/>
</dbReference>
<evidence type="ECO:0000256" key="1">
    <source>
        <dbReference type="ARBA" id="ARBA00023015"/>
    </source>
</evidence>
<dbReference type="GO" id="GO:0003677">
    <property type="term" value="F:DNA binding"/>
    <property type="evidence" value="ECO:0007669"/>
    <property type="project" value="UniProtKB-KW"/>
</dbReference>
<comment type="caution">
    <text evidence="4">The sequence shown here is derived from an EMBL/GenBank/DDBJ whole genome shotgun (WGS) entry which is preliminary data.</text>
</comment>
<proteinExistence type="predicted"/>
<protein>
    <submittedName>
        <fullName evidence="4">FCD domain-containing protein</fullName>
    </submittedName>
</protein>
<dbReference type="SMART" id="SM00895">
    <property type="entry name" value="FCD"/>
    <property type="match status" value="1"/>
</dbReference>
<dbReference type="PRINTS" id="PR00035">
    <property type="entry name" value="HTHGNTR"/>
</dbReference>
<dbReference type="EMBL" id="VDLX02000040">
    <property type="protein sequence ID" value="KAB8182627.1"/>
    <property type="molecule type" value="Genomic_DNA"/>
</dbReference>
<dbReference type="GO" id="GO:0003700">
    <property type="term" value="F:DNA-binding transcription factor activity"/>
    <property type="evidence" value="ECO:0007669"/>
    <property type="project" value="InterPro"/>
</dbReference>
<dbReference type="Pfam" id="PF00392">
    <property type="entry name" value="GntR"/>
    <property type="match status" value="1"/>
</dbReference>
<name>A0A5C4UVM0_9ACTN</name>
<dbReference type="SUPFAM" id="SSF46785">
    <property type="entry name" value="Winged helix' DNA-binding domain"/>
    <property type="match status" value="1"/>
</dbReference>
<keyword evidence="2" id="KW-0238">DNA-binding</keyword>
<dbReference type="AlphaFoldDB" id="A0A5C4UVM0"/>
<dbReference type="PANTHER" id="PTHR43537">
    <property type="entry name" value="TRANSCRIPTIONAL REGULATOR, GNTR FAMILY"/>
    <property type="match status" value="1"/>
</dbReference>
<evidence type="ECO:0000313" key="5">
    <source>
        <dbReference type="Proteomes" id="UP000312512"/>
    </source>
</evidence>
<keyword evidence="5" id="KW-1185">Reference proteome</keyword>
<dbReference type="InterPro" id="IPR000524">
    <property type="entry name" value="Tscrpt_reg_HTH_GntR"/>
</dbReference>
<reference evidence="4 5" key="1">
    <citation type="submission" date="2019-10" db="EMBL/GenBank/DDBJ databases">
        <title>Nonomuraea sp. nov., isolated from Phyllanthus amarus.</title>
        <authorList>
            <person name="Klykleung N."/>
            <person name="Tanasupawat S."/>
        </authorList>
    </citation>
    <scope>NUCLEOTIDE SEQUENCE [LARGE SCALE GENOMIC DNA]</scope>
    <source>
        <strain evidence="4 5">PA1-10</strain>
    </source>
</reference>
<dbReference type="PANTHER" id="PTHR43537:SF5">
    <property type="entry name" value="UXU OPERON TRANSCRIPTIONAL REGULATOR"/>
    <property type="match status" value="1"/>
</dbReference>
<dbReference type="InterPro" id="IPR036388">
    <property type="entry name" value="WH-like_DNA-bd_sf"/>
</dbReference>
<accession>A0A5C4UVM0</accession>
<evidence type="ECO:0000313" key="4">
    <source>
        <dbReference type="EMBL" id="KAB8182627.1"/>
    </source>
</evidence>
<dbReference type="InterPro" id="IPR011711">
    <property type="entry name" value="GntR_C"/>
</dbReference>
<gene>
    <name evidence="4" type="ORF">FH608_049910</name>
</gene>